<dbReference type="Proteomes" id="UP000194420">
    <property type="component" value="Unassembled WGS sequence"/>
</dbReference>
<keyword evidence="1" id="KW-0732">Signal</keyword>
<protein>
    <recommendedName>
        <fullName evidence="4">PRC-barrel domain-containing protein</fullName>
    </recommendedName>
</protein>
<organism evidence="2 3">
    <name type="scientific">Altererythrobacter xiamenensis</name>
    <dbReference type="NCBI Taxonomy" id="1316679"/>
    <lineage>
        <taxon>Bacteria</taxon>
        <taxon>Pseudomonadati</taxon>
        <taxon>Pseudomonadota</taxon>
        <taxon>Alphaproteobacteria</taxon>
        <taxon>Sphingomonadales</taxon>
        <taxon>Erythrobacteraceae</taxon>
        <taxon>Altererythrobacter</taxon>
    </lineage>
</organism>
<feature type="chain" id="PRO_5012938465" description="PRC-barrel domain-containing protein" evidence="1">
    <location>
        <begin position="23"/>
        <end position="194"/>
    </location>
</feature>
<dbReference type="EMBL" id="FXWG01000001">
    <property type="protein sequence ID" value="SMQ60833.1"/>
    <property type="molecule type" value="Genomic_DNA"/>
</dbReference>
<dbReference type="AlphaFoldDB" id="A0A1Y6EKX7"/>
<name>A0A1Y6EKX7_9SPHN</name>
<sequence length="194" mass="19680">MKFTKLALLATAMAAAPYAANAQDVGATVFGNDDAAIGTVTTNDGSVVTVDTGKHKAPLPANLLAEREGKWTVNATKAQIDQMMDAQVAAANEARDAALIEGAAVMSADGQPVGTVYTVDTEDMVIIKNDAGIITLTRDSFAADANGALIVLYSAADIASNTTPVPEGAEILTPAQARAKEAGAGAGDEAEAEM</sequence>
<evidence type="ECO:0000313" key="3">
    <source>
        <dbReference type="Proteomes" id="UP000194420"/>
    </source>
</evidence>
<accession>A0A1Y6EKX7</accession>
<evidence type="ECO:0008006" key="4">
    <source>
        <dbReference type="Google" id="ProtNLM"/>
    </source>
</evidence>
<keyword evidence="3" id="KW-1185">Reference proteome</keyword>
<dbReference type="OrthoDB" id="7428500at2"/>
<dbReference type="RefSeq" id="WP_086436413.1">
    <property type="nucleotide sequence ID" value="NZ_FXWG01000001.1"/>
</dbReference>
<gene>
    <name evidence="2" type="ORF">SAMN06297468_0478</name>
</gene>
<proteinExistence type="predicted"/>
<feature type="signal peptide" evidence="1">
    <location>
        <begin position="1"/>
        <end position="22"/>
    </location>
</feature>
<evidence type="ECO:0000256" key="1">
    <source>
        <dbReference type="SAM" id="SignalP"/>
    </source>
</evidence>
<reference evidence="3" key="1">
    <citation type="submission" date="2017-04" db="EMBL/GenBank/DDBJ databases">
        <authorList>
            <person name="Varghese N."/>
            <person name="Submissions S."/>
        </authorList>
    </citation>
    <scope>NUCLEOTIDE SEQUENCE [LARGE SCALE GENOMIC DNA]</scope>
</reference>
<evidence type="ECO:0000313" key="2">
    <source>
        <dbReference type="EMBL" id="SMQ60833.1"/>
    </source>
</evidence>